<keyword evidence="1" id="KW-0677">Repeat</keyword>
<dbReference type="PANTHER" id="PTHR22880">
    <property type="entry name" value="FALZ-RELATED BROMODOMAIN-CONTAINING PROTEINS"/>
    <property type="match status" value="1"/>
</dbReference>
<dbReference type="STRING" id="6669.E9GSX7"/>
<dbReference type="eggNOG" id="KOG1474">
    <property type="taxonomic scope" value="Eukaryota"/>
</dbReference>
<keyword evidence="6" id="KW-1185">Reference proteome</keyword>
<dbReference type="Pfam" id="PF00439">
    <property type="entry name" value="Bromodomain"/>
    <property type="match status" value="1"/>
</dbReference>
<dbReference type="InterPro" id="IPR050935">
    <property type="entry name" value="Bromo_chromatin_reader"/>
</dbReference>
<dbReference type="OrthoDB" id="21449at2759"/>
<dbReference type="InterPro" id="IPR036427">
    <property type="entry name" value="Bromodomain-like_sf"/>
</dbReference>
<reference evidence="5 6" key="1">
    <citation type="journal article" date="2011" name="Science">
        <title>The ecoresponsive genome of Daphnia pulex.</title>
        <authorList>
            <person name="Colbourne J.K."/>
            <person name="Pfrender M.E."/>
            <person name="Gilbert D."/>
            <person name="Thomas W.K."/>
            <person name="Tucker A."/>
            <person name="Oakley T.H."/>
            <person name="Tokishita S."/>
            <person name="Aerts A."/>
            <person name="Arnold G.J."/>
            <person name="Basu M.K."/>
            <person name="Bauer D.J."/>
            <person name="Caceres C.E."/>
            <person name="Carmel L."/>
            <person name="Casola C."/>
            <person name="Choi J.H."/>
            <person name="Detter J.C."/>
            <person name="Dong Q."/>
            <person name="Dusheyko S."/>
            <person name="Eads B.D."/>
            <person name="Frohlich T."/>
            <person name="Geiler-Samerotte K.A."/>
            <person name="Gerlach D."/>
            <person name="Hatcher P."/>
            <person name="Jogdeo S."/>
            <person name="Krijgsveld J."/>
            <person name="Kriventseva E.V."/>
            <person name="Kultz D."/>
            <person name="Laforsch C."/>
            <person name="Lindquist E."/>
            <person name="Lopez J."/>
            <person name="Manak J.R."/>
            <person name="Muller J."/>
            <person name="Pangilinan J."/>
            <person name="Patwardhan R.P."/>
            <person name="Pitluck S."/>
            <person name="Pritham E.J."/>
            <person name="Rechtsteiner A."/>
            <person name="Rho M."/>
            <person name="Rogozin I.B."/>
            <person name="Sakarya O."/>
            <person name="Salamov A."/>
            <person name="Schaack S."/>
            <person name="Shapiro H."/>
            <person name="Shiga Y."/>
            <person name="Skalitzky C."/>
            <person name="Smith Z."/>
            <person name="Souvorov A."/>
            <person name="Sung W."/>
            <person name="Tang Z."/>
            <person name="Tsuchiya D."/>
            <person name="Tu H."/>
            <person name="Vos H."/>
            <person name="Wang M."/>
            <person name="Wolf Y.I."/>
            <person name="Yamagata H."/>
            <person name="Yamada T."/>
            <person name="Ye Y."/>
            <person name="Shaw J.R."/>
            <person name="Andrews J."/>
            <person name="Crease T.J."/>
            <person name="Tang H."/>
            <person name="Lucas S.M."/>
            <person name="Robertson H.M."/>
            <person name="Bork P."/>
            <person name="Koonin E.V."/>
            <person name="Zdobnov E.M."/>
            <person name="Grigoriev I.V."/>
            <person name="Lynch M."/>
            <person name="Boore J.L."/>
        </authorList>
    </citation>
    <scope>NUCLEOTIDE SEQUENCE [LARGE SCALE GENOMIC DNA]</scope>
</reference>
<dbReference type="InterPro" id="IPR001487">
    <property type="entry name" value="Bromodomain"/>
</dbReference>
<feature type="domain" description="Bromo" evidence="4">
    <location>
        <begin position="20"/>
        <end position="92"/>
    </location>
</feature>
<dbReference type="PANTHER" id="PTHR22880:SF225">
    <property type="entry name" value="BROMODOMAIN-CONTAINING PROTEIN BET-1-RELATED"/>
    <property type="match status" value="1"/>
</dbReference>
<dbReference type="PRINTS" id="PR00503">
    <property type="entry name" value="BROMODOMAIN"/>
</dbReference>
<dbReference type="AlphaFoldDB" id="E9GSX7"/>
<dbReference type="InterPro" id="IPR018359">
    <property type="entry name" value="Bromodomain_CS"/>
</dbReference>
<organism evidence="5 6">
    <name type="scientific">Daphnia pulex</name>
    <name type="common">Water flea</name>
    <dbReference type="NCBI Taxonomy" id="6669"/>
    <lineage>
        <taxon>Eukaryota</taxon>
        <taxon>Metazoa</taxon>
        <taxon>Ecdysozoa</taxon>
        <taxon>Arthropoda</taxon>
        <taxon>Crustacea</taxon>
        <taxon>Branchiopoda</taxon>
        <taxon>Diplostraca</taxon>
        <taxon>Cladocera</taxon>
        <taxon>Anomopoda</taxon>
        <taxon>Daphniidae</taxon>
        <taxon>Daphnia</taxon>
    </lineage>
</organism>
<dbReference type="SUPFAM" id="SSF47370">
    <property type="entry name" value="Bromodomain"/>
    <property type="match status" value="1"/>
</dbReference>
<keyword evidence="2 3" id="KW-0103">Bromodomain</keyword>
<dbReference type="EMBL" id="GL732563">
    <property type="protein sequence ID" value="EFX77367.1"/>
    <property type="molecule type" value="Genomic_DNA"/>
</dbReference>
<dbReference type="HOGENOM" id="CLU_129458_2_0_1"/>
<evidence type="ECO:0000259" key="4">
    <source>
        <dbReference type="PROSITE" id="PS50014"/>
    </source>
</evidence>
<dbReference type="SMART" id="SM00297">
    <property type="entry name" value="BROMO"/>
    <property type="match status" value="1"/>
</dbReference>
<dbReference type="PROSITE" id="PS00633">
    <property type="entry name" value="BROMODOMAIN_1"/>
    <property type="match status" value="1"/>
</dbReference>
<proteinExistence type="predicted"/>
<dbReference type="Proteomes" id="UP000000305">
    <property type="component" value="Unassembled WGS sequence"/>
</dbReference>
<dbReference type="Gene3D" id="1.20.920.10">
    <property type="entry name" value="Bromodomain-like"/>
    <property type="match status" value="1"/>
</dbReference>
<evidence type="ECO:0000256" key="2">
    <source>
        <dbReference type="ARBA" id="ARBA00023117"/>
    </source>
</evidence>
<evidence type="ECO:0000256" key="1">
    <source>
        <dbReference type="ARBA" id="ARBA00022737"/>
    </source>
</evidence>
<sequence length="106" mass="12668">PGRVRNQLQYLQRTVLLALWNHKYAWPFHEPVDTIKHGLTDYFKVIKFPMDLGTVKKRLQNNYYWSATDCIRDINNIFDNCYTYNDPSQDVVKMGQQLGKIFLRKL</sequence>
<accession>E9GSX7</accession>
<dbReference type="PhylomeDB" id="E9GSX7"/>
<dbReference type="OMA" id="SEINICT"/>
<dbReference type="FunFam" id="1.20.920.10:FF:000002">
    <property type="entry name" value="Bromodomain-containing protein 4"/>
    <property type="match status" value="1"/>
</dbReference>
<evidence type="ECO:0000313" key="6">
    <source>
        <dbReference type="Proteomes" id="UP000000305"/>
    </source>
</evidence>
<evidence type="ECO:0000256" key="3">
    <source>
        <dbReference type="PROSITE-ProRule" id="PRU00035"/>
    </source>
</evidence>
<protein>
    <recommendedName>
        <fullName evidence="4">Bromo domain-containing protein</fullName>
    </recommendedName>
</protein>
<evidence type="ECO:0000313" key="5">
    <source>
        <dbReference type="EMBL" id="EFX77367.1"/>
    </source>
</evidence>
<gene>
    <name evidence="5" type="ORF">DAPPUDRAFT_27648</name>
</gene>
<name>E9GSX7_DAPPU</name>
<dbReference type="KEGG" id="dpx:DAPPUDRAFT_27648"/>
<feature type="non-terminal residue" evidence="5">
    <location>
        <position position="1"/>
    </location>
</feature>
<dbReference type="InParanoid" id="E9GSX7"/>
<dbReference type="PROSITE" id="PS50014">
    <property type="entry name" value="BROMODOMAIN_2"/>
    <property type="match status" value="1"/>
</dbReference>
<feature type="non-terminal residue" evidence="5">
    <location>
        <position position="106"/>
    </location>
</feature>